<accession>A0A814VRB3</accession>
<dbReference type="AlphaFoldDB" id="A0A814VRB3"/>
<dbReference type="EMBL" id="CAJNOQ010008237">
    <property type="protein sequence ID" value="CAF1191832.1"/>
    <property type="molecule type" value="Genomic_DNA"/>
</dbReference>
<name>A0A814VRB3_9BILA</name>
<evidence type="ECO:0000313" key="1">
    <source>
        <dbReference type="EMBL" id="CAF1191832.1"/>
    </source>
</evidence>
<dbReference type="Proteomes" id="UP000681722">
    <property type="component" value="Unassembled WGS sequence"/>
</dbReference>
<dbReference type="EMBL" id="CAJOBC010008238">
    <property type="protein sequence ID" value="CAF3956127.1"/>
    <property type="molecule type" value="Genomic_DNA"/>
</dbReference>
<proteinExistence type="predicted"/>
<keyword evidence="3" id="KW-1185">Reference proteome</keyword>
<reference evidence="1" key="1">
    <citation type="submission" date="2021-02" db="EMBL/GenBank/DDBJ databases">
        <authorList>
            <person name="Nowell W R."/>
        </authorList>
    </citation>
    <scope>NUCLEOTIDE SEQUENCE</scope>
</reference>
<evidence type="ECO:0000313" key="3">
    <source>
        <dbReference type="Proteomes" id="UP000663829"/>
    </source>
</evidence>
<gene>
    <name evidence="1" type="ORF">GPM918_LOCUS23249</name>
    <name evidence="2" type="ORF">SRO942_LOCUS23248</name>
</gene>
<protein>
    <submittedName>
        <fullName evidence="1">Uncharacterized protein</fullName>
    </submittedName>
</protein>
<comment type="caution">
    <text evidence="1">The sequence shown here is derived from an EMBL/GenBank/DDBJ whole genome shotgun (WGS) entry which is preliminary data.</text>
</comment>
<dbReference type="Proteomes" id="UP000663829">
    <property type="component" value="Unassembled WGS sequence"/>
</dbReference>
<sequence length="87" mass="10255">WPSILGGGLFNNEEILIFTRQLTQLLNKLNYSKLLHEQWIYYYNLGMTEDIWTGQVSPKMAVVHAMYYTYGRRKTLMATSQVFSRTN</sequence>
<organism evidence="1 3">
    <name type="scientific">Didymodactylos carnosus</name>
    <dbReference type="NCBI Taxonomy" id="1234261"/>
    <lineage>
        <taxon>Eukaryota</taxon>
        <taxon>Metazoa</taxon>
        <taxon>Spiralia</taxon>
        <taxon>Gnathifera</taxon>
        <taxon>Rotifera</taxon>
        <taxon>Eurotatoria</taxon>
        <taxon>Bdelloidea</taxon>
        <taxon>Philodinida</taxon>
        <taxon>Philodinidae</taxon>
        <taxon>Didymodactylos</taxon>
    </lineage>
</organism>
<feature type="non-terminal residue" evidence="1">
    <location>
        <position position="1"/>
    </location>
</feature>
<dbReference type="OrthoDB" id="10026961at2759"/>
<evidence type="ECO:0000313" key="2">
    <source>
        <dbReference type="EMBL" id="CAF3956127.1"/>
    </source>
</evidence>